<evidence type="ECO:0000259" key="7">
    <source>
        <dbReference type="Pfam" id="PF25106"/>
    </source>
</evidence>
<evidence type="ECO:0000313" key="9">
    <source>
        <dbReference type="Proteomes" id="UP000695026"/>
    </source>
</evidence>
<dbReference type="PANTHER" id="PTHR14905">
    <property type="entry name" value="NG37"/>
    <property type="match status" value="1"/>
</dbReference>
<dbReference type="Gene3D" id="3.40.50.410">
    <property type="entry name" value="von Willebrand factor, type A domain"/>
    <property type="match status" value="1"/>
</dbReference>
<feature type="domain" description="VWA7 N-terminal" evidence="8">
    <location>
        <begin position="2"/>
        <end position="209"/>
    </location>
</feature>
<evidence type="ECO:0000256" key="1">
    <source>
        <dbReference type="ARBA" id="ARBA00004613"/>
    </source>
</evidence>
<evidence type="ECO:0000256" key="2">
    <source>
        <dbReference type="ARBA" id="ARBA00022525"/>
    </source>
</evidence>
<evidence type="ECO:0000256" key="3">
    <source>
        <dbReference type="ARBA" id="ARBA00022729"/>
    </source>
</evidence>
<evidence type="ECO:0000259" key="5">
    <source>
        <dbReference type="Pfam" id="PF23560"/>
    </source>
</evidence>
<comment type="subcellular location">
    <subcellularLocation>
        <location evidence="1">Secreted</location>
    </subcellularLocation>
</comment>
<organism evidence="9 10">
    <name type="scientific">Python bivittatus</name>
    <name type="common">Burmese python</name>
    <name type="synonym">Python molurus bivittatus</name>
    <dbReference type="NCBI Taxonomy" id="176946"/>
    <lineage>
        <taxon>Eukaryota</taxon>
        <taxon>Metazoa</taxon>
        <taxon>Chordata</taxon>
        <taxon>Craniata</taxon>
        <taxon>Vertebrata</taxon>
        <taxon>Euteleostomi</taxon>
        <taxon>Lepidosauria</taxon>
        <taxon>Squamata</taxon>
        <taxon>Bifurcata</taxon>
        <taxon>Unidentata</taxon>
        <taxon>Episquamata</taxon>
        <taxon>Toxicofera</taxon>
        <taxon>Serpentes</taxon>
        <taxon>Henophidia</taxon>
        <taxon>Pythonidae</taxon>
        <taxon>Python</taxon>
    </lineage>
</organism>
<accession>A0A9F5J7N9</accession>
<keyword evidence="9" id="KW-1185">Reference proteome</keyword>
<keyword evidence="3" id="KW-0732">Signal</keyword>
<keyword evidence="2" id="KW-0964">Secreted</keyword>
<protein>
    <submittedName>
        <fullName evidence="10">von Willebrand factor A domain-containing protein 7-like</fullName>
    </submittedName>
</protein>
<keyword evidence="4" id="KW-0325">Glycoprotein</keyword>
<dbReference type="InterPro" id="IPR056861">
    <property type="entry name" value="HMCN1-like_VWA"/>
</dbReference>
<dbReference type="Pfam" id="PF23619">
    <property type="entry name" value="Ig_VWA7"/>
    <property type="match status" value="1"/>
</dbReference>
<evidence type="ECO:0000259" key="6">
    <source>
        <dbReference type="Pfam" id="PF23619"/>
    </source>
</evidence>
<feature type="non-terminal residue" evidence="10">
    <location>
        <position position="1"/>
    </location>
</feature>
<dbReference type="AlphaFoldDB" id="A0A9F5J7N9"/>
<proteinExistence type="predicted"/>
<dbReference type="GO" id="GO:0005576">
    <property type="term" value="C:extracellular region"/>
    <property type="evidence" value="ECO:0007669"/>
    <property type="project" value="UniProtKB-SubCell"/>
</dbReference>
<dbReference type="OMA" id="MFVQGKK"/>
<dbReference type="InterPro" id="IPR057615">
    <property type="entry name" value="Ig_VWA7"/>
</dbReference>
<dbReference type="InterPro" id="IPR056475">
    <property type="entry name" value="GBD_Hemicentin/VWA7"/>
</dbReference>
<dbReference type="PANTHER" id="PTHR14905:SF21">
    <property type="entry name" value="VWFA DOMAIN-CONTAINING PROTEIN"/>
    <property type="match status" value="1"/>
</dbReference>
<reference evidence="10" key="1">
    <citation type="submission" date="2025-08" db="UniProtKB">
        <authorList>
            <consortium name="RefSeq"/>
        </authorList>
    </citation>
    <scope>IDENTIFICATION</scope>
    <source>
        <tissue evidence="10">Liver</tissue>
    </source>
</reference>
<dbReference type="GeneID" id="112541839"/>
<feature type="domain" description="VWA7 Ig-like" evidence="6">
    <location>
        <begin position="635"/>
        <end position="729"/>
    </location>
</feature>
<dbReference type="RefSeq" id="XP_025028739.1">
    <property type="nucleotide sequence ID" value="XM_025172971.1"/>
</dbReference>
<dbReference type="Pfam" id="PF23560">
    <property type="entry name" value="GBD_Hemicentin"/>
    <property type="match status" value="1"/>
</dbReference>
<feature type="domain" description="Hemicentin/VWA7 galactose-binding" evidence="5">
    <location>
        <begin position="434"/>
        <end position="517"/>
    </location>
</feature>
<sequence>DVSPRRFHEALKKIIDGNNQVETIHIGDSSYFFHCEEIDKSIHQFRTLRNTMLASLKEPVSSAALESARLSAGKGLHILQKFYSNTNWIEMGNTDPYEFLLNEDSDMEPVAPASKATCRDCIKEASGRYSCKDNLLVDNMLTSGYKLSATCRNKIQGKCGHGGENDVTQDTYPTGGINKETSDSLLSPHYYLHTEAAQVAIEATKRFFVDAEVGLLSQVGREIFEKFFSLEGYSLTFVIDTTGSMKDDILQVKQHCLKILQEYSTSPDAPHNYILVPFNDPDFGPALKTQNVNEFHSYIDSLTVDGGDDCPEMSLSGLKLALKESLPRSQIYSFTDADAKDEFLKDEIKLLDDITGSTTHFILTGSCSSKKRRALAKRNTRASRRNYENVYEELAFFSGGYYVKTTKDQLSTVLGIMELSMNAAPVKIAHDYVDESQFSFPVDESLSEISISFKTFRHNSFRFNIFQPSGDPLTKPHMVIDRNNHKVVKISPIPQQGRWTVSMTPSSSYEVEIKGKSLLDFTYQIMQKQNDYMIPIQGRPVKGSNYTISVKILGPSRGAQIQRLVISDGLRGPNHSISLNQTSDALGNILAFAPIHLDSLSPMLKVEGLSPGRLPFSRLNINPIHVELVRILPPADQNSTLLPGGNLEVSVQVVNDGAADKFTFKVWDVLGFTQSFTPEHLSLAKGESTILTASFVAPADSPSFASSLATFSAKTSSAQNYLTLPITVIPETVLEIEKIPPVYQFLRFDMPCGAGSQHKPDCSQHIWRMTFSAEDAEAAVIVQIDPNPSALSCHRDEGNTKKLICDYKSNCCFPSAEVLIRDGNGNTNSFTVDYNTQPPTPASF</sequence>
<evidence type="ECO:0000256" key="4">
    <source>
        <dbReference type="ARBA" id="ARBA00023180"/>
    </source>
</evidence>
<feature type="domain" description="Hemicentin-1-like von Willebrand factor A" evidence="7">
    <location>
        <begin position="234"/>
        <end position="407"/>
    </location>
</feature>
<evidence type="ECO:0000259" key="8">
    <source>
        <dbReference type="Pfam" id="PF25107"/>
    </source>
</evidence>
<dbReference type="InterPro" id="IPR056862">
    <property type="entry name" value="VWA7_N"/>
</dbReference>
<dbReference type="InterPro" id="IPR036465">
    <property type="entry name" value="vWFA_dom_sf"/>
</dbReference>
<dbReference type="KEGG" id="pbi:112541839"/>
<dbReference type="OrthoDB" id="5985519at2759"/>
<dbReference type="SUPFAM" id="SSF53300">
    <property type="entry name" value="vWA-like"/>
    <property type="match status" value="1"/>
</dbReference>
<dbReference type="InterPro" id="IPR052577">
    <property type="entry name" value="VWA7"/>
</dbReference>
<evidence type="ECO:0000313" key="10">
    <source>
        <dbReference type="RefSeq" id="XP_025028739.1"/>
    </source>
</evidence>
<name>A0A9F5J7N9_PYTBI</name>
<gene>
    <name evidence="10" type="primary">LOC112541839</name>
</gene>
<dbReference type="Pfam" id="PF25106">
    <property type="entry name" value="VWA_4"/>
    <property type="match status" value="1"/>
</dbReference>
<dbReference type="Pfam" id="PF25107">
    <property type="entry name" value="VWA7_N"/>
    <property type="match status" value="1"/>
</dbReference>
<dbReference type="Proteomes" id="UP000695026">
    <property type="component" value="Unplaced"/>
</dbReference>